<keyword evidence="6 9" id="KW-0238">DNA-binding</keyword>
<dbReference type="InterPro" id="IPR027417">
    <property type="entry name" value="P-loop_NTPase"/>
</dbReference>
<dbReference type="InterPro" id="IPR007696">
    <property type="entry name" value="DNA_mismatch_repair_MutS_core"/>
</dbReference>
<dbReference type="CDD" id="cd03284">
    <property type="entry name" value="ABC_MutS1"/>
    <property type="match status" value="1"/>
</dbReference>
<evidence type="ECO:0000256" key="4">
    <source>
        <dbReference type="ARBA" id="ARBA00022763"/>
    </source>
</evidence>
<dbReference type="KEGG" id="teq:TEQUI_1190"/>
<dbReference type="InterPro" id="IPR007861">
    <property type="entry name" value="DNA_mismatch_repair_MutS_clamp"/>
</dbReference>
<dbReference type="PROSITE" id="PS00486">
    <property type="entry name" value="DNA_MISMATCH_REPAIR_2"/>
    <property type="match status" value="1"/>
</dbReference>
<dbReference type="InterPro" id="IPR000432">
    <property type="entry name" value="DNA_mismatch_repair_MutS_C"/>
</dbReference>
<proteinExistence type="inferred from homology"/>
<sequence length="876" mass="98495">MISMNKKFIPPDIATLTPMMQQYFNLKSQAGDGVLLFFRMGDFYEMFYEDAEIVSRILNLTLTKRGHSGGNDIPMAGIPVQSLDQYLSRLVAQGLSVAIGEQIGDPALSKGPVERKIVRIITPGTITDESLLPQKSDRPIMCLYSKGSFVGLSWLTLANGNFETTEVPNKSLDTELFRLNPAEIIIPEGSDYKFTYKCTITKIPDWHFDLKECSNRLKTFFNLDDLNIFGLGNRNSLSIITSGCLLRYIQKTQDVNLGHIGKISFSKDSNFISLDPYTRKNLELTESLTSSSGPTLFSTLDNCETGMGSRLLRNWIHNPLISNSQIIERQKLINQFLEPSNSNYGFSEIIKELKSKLKTITDIERLSTRVAMFTIKPKELAKLRDSLETLEYLKDFLIQHFSNLNLDLNIIPKSNDLKDLLIKAIATEPSTMIRDGGVIAKGYDKELDELRDISSNNGSFLIEYESKLKSETGINLLRVEFNRVQGFFIEIPKSQIDRIPQSFRRKQTLKNVERYITPELKQWEDKILSADDRAIKREKNLFDQLIENLQIWVSLLQELGKLIAKIDVFSALAFHAYNNNWVKPEIVDDIVISIQKGRHPVVERTIEKFTANDCFLNSNDRMQIITGPNMGGKSTYMRQTALIVLLARMGSYVPAEKADIGKIDAIFTRIGAADDLAGGRSTFMVEMIEAASILANSTSSSLVLMDEIGRGTSTYDGLSLAWAIACRLLNHNKSLTLFATHYFELTTLADECVGIANVHLSAVESSEGLIFMHEVQSGPANKSYGIQVAQKAGLPASVIKQAQNVLEKLNKSNSQQLDLFNIQTNDIDISFEDPIDVKSKLNEIRSFINNIDPDSISPREAHELLYKLKEFSTNLN</sequence>
<reference evidence="12 13" key="1">
    <citation type="journal article" date="2011" name="J. Bacteriol.">
        <title>Genome sequence of Taylorella equigenitalis MCE9, the causative agent of contagious equine metritis.</title>
        <authorList>
            <person name="Hebert L."/>
            <person name="Moumen B."/>
            <person name="Duquesne F."/>
            <person name="Breuil M.F."/>
            <person name="Laugier C."/>
            <person name="Batto J.M."/>
            <person name="Renault P."/>
            <person name="Petry S."/>
        </authorList>
    </citation>
    <scope>NUCLEOTIDE SEQUENCE [LARGE SCALE GENOMIC DNA]</scope>
    <source>
        <strain evidence="12 13">MCE9</strain>
    </source>
</reference>
<dbReference type="FunFam" id="3.40.1170.10:FF:000001">
    <property type="entry name" value="DNA mismatch repair protein MutS"/>
    <property type="match status" value="1"/>
</dbReference>
<dbReference type="SUPFAM" id="SSF55271">
    <property type="entry name" value="DNA repair protein MutS, domain I"/>
    <property type="match status" value="1"/>
</dbReference>
<dbReference type="FunFam" id="3.40.50.300:FF:000870">
    <property type="entry name" value="MutS protein homolog 4"/>
    <property type="match status" value="1"/>
</dbReference>
<dbReference type="GO" id="GO:0140664">
    <property type="term" value="F:ATP-dependent DNA damage sensor activity"/>
    <property type="evidence" value="ECO:0007669"/>
    <property type="project" value="InterPro"/>
</dbReference>
<dbReference type="InterPro" id="IPR007695">
    <property type="entry name" value="DNA_mismatch_repair_MutS-lik_N"/>
</dbReference>
<organism evidence="12 13">
    <name type="scientific">Taylorella equigenitalis (strain MCE9)</name>
    <dbReference type="NCBI Taxonomy" id="937774"/>
    <lineage>
        <taxon>Bacteria</taxon>
        <taxon>Pseudomonadati</taxon>
        <taxon>Pseudomonadota</taxon>
        <taxon>Betaproteobacteria</taxon>
        <taxon>Burkholderiales</taxon>
        <taxon>Alcaligenaceae</taxon>
        <taxon>Taylorella</taxon>
    </lineage>
</organism>
<dbReference type="Proteomes" id="UP000007472">
    <property type="component" value="Chromosome"/>
</dbReference>
<dbReference type="PANTHER" id="PTHR11361">
    <property type="entry name" value="DNA MISMATCH REPAIR PROTEIN MUTS FAMILY MEMBER"/>
    <property type="match status" value="1"/>
</dbReference>
<dbReference type="SMART" id="SM00534">
    <property type="entry name" value="MUTSac"/>
    <property type="match status" value="1"/>
</dbReference>
<dbReference type="SUPFAM" id="SSF48334">
    <property type="entry name" value="DNA repair protein MutS, domain III"/>
    <property type="match status" value="1"/>
</dbReference>
<dbReference type="Gene3D" id="3.30.420.110">
    <property type="entry name" value="MutS, connector domain"/>
    <property type="match status" value="1"/>
</dbReference>
<evidence type="ECO:0000256" key="5">
    <source>
        <dbReference type="ARBA" id="ARBA00022840"/>
    </source>
</evidence>
<feature type="binding site" evidence="9">
    <location>
        <begin position="627"/>
        <end position="634"/>
    </location>
    <ligand>
        <name>ATP</name>
        <dbReference type="ChEBI" id="CHEBI:30616"/>
    </ligand>
</feature>
<dbReference type="InterPro" id="IPR007860">
    <property type="entry name" value="DNA_mmatch_repair_MutS_con_dom"/>
</dbReference>
<dbReference type="NCBIfam" id="TIGR01070">
    <property type="entry name" value="mutS1"/>
    <property type="match status" value="1"/>
</dbReference>
<dbReference type="GO" id="GO:0003684">
    <property type="term" value="F:damaged DNA binding"/>
    <property type="evidence" value="ECO:0007669"/>
    <property type="project" value="UniProtKB-UniRule"/>
</dbReference>
<evidence type="ECO:0000256" key="2">
    <source>
        <dbReference type="ARBA" id="ARBA00021982"/>
    </source>
</evidence>
<dbReference type="NCBIfam" id="NF003810">
    <property type="entry name" value="PRK05399.1"/>
    <property type="match status" value="1"/>
</dbReference>
<keyword evidence="3 9" id="KW-0547">Nucleotide-binding</keyword>
<evidence type="ECO:0000256" key="6">
    <source>
        <dbReference type="ARBA" id="ARBA00023125"/>
    </source>
</evidence>
<evidence type="ECO:0000256" key="1">
    <source>
        <dbReference type="ARBA" id="ARBA00006271"/>
    </source>
</evidence>
<keyword evidence="7 9" id="KW-0234">DNA repair</keyword>
<gene>
    <name evidence="9" type="primary">mutS</name>
    <name evidence="12" type="ordered locus">TEQUI_1190</name>
</gene>
<evidence type="ECO:0000256" key="7">
    <source>
        <dbReference type="ARBA" id="ARBA00023204"/>
    </source>
</evidence>
<dbReference type="SMART" id="SM00533">
    <property type="entry name" value="MUTSd"/>
    <property type="match status" value="1"/>
</dbReference>
<evidence type="ECO:0000256" key="8">
    <source>
        <dbReference type="ARBA" id="ARBA00024647"/>
    </source>
</evidence>
<dbReference type="Pfam" id="PF05190">
    <property type="entry name" value="MutS_IV"/>
    <property type="match status" value="1"/>
</dbReference>
<name>A0A654KI40_TAYEM</name>
<dbReference type="GO" id="GO:0005829">
    <property type="term" value="C:cytosol"/>
    <property type="evidence" value="ECO:0007669"/>
    <property type="project" value="TreeGrafter"/>
</dbReference>
<dbReference type="EMBL" id="CP002456">
    <property type="protein sequence ID" value="ADU92113.1"/>
    <property type="molecule type" value="Genomic_DNA"/>
</dbReference>
<dbReference type="Gene3D" id="1.10.1420.10">
    <property type="match status" value="2"/>
</dbReference>
<dbReference type="Gene3D" id="6.10.140.430">
    <property type="match status" value="1"/>
</dbReference>
<dbReference type="GO" id="GO:0006298">
    <property type="term" value="P:mismatch repair"/>
    <property type="evidence" value="ECO:0007669"/>
    <property type="project" value="UniProtKB-UniRule"/>
</dbReference>
<evidence type="ECO:0000256" key="10">
    <source>
        <dbReference type="RuleBase" id="RU003756"/>
    </source>
</evidence>
<dbReference type="GO" id="GO:0030983">
    <property type="term" value="F:mismatched DNA binding"/>
    <property type="evidence" value="ECO:0007669"/>
    <property type="project" value="InterPro"/>
</dbReference>
<dbReference type="InterPro" id="IPR017261">
    <property type="entry name" value="DNA_mismatch_repair_MutS/MSH"/>
</dbReference>
<dbReference type="Gene3D" id="3.40.1170.10">
    <property type="entry name" value="DNA repair protein MutS, domain I"/>
    <property type="match status" value="1"/>
</dbReference>
<dbReference type="SUPFAM" id="SSF52540">
    <property type="entry name" value="P-loop containing nucleoside triphosphate hydrolases"/>
    <property type="match status" value="1"/>
</dbReference>
<accession>A0A654KI40</accession>
<dbReference type="InterPro" id="IPR045076">
    <property type="entry name" value="MutS"/>
</dbReference>
<evidence type="ECO:0000256" key="9">
    <source>
        <dbReference type="HAMAP-Rule" id="MF_00096"/>
    </source>
</evidence>
<evidence type="ECO:0000259" key="11">
    <source>
        <dbReference type="PROSITE" id="PS00486"/>
    </source>
</evidence>
<keyword evidence="5 9" id="KW-0067">ATP-binding</keyword>
<dbReference type="PANTHER" id="PTHR11361:SF34">
    <property type="entry name" value="DNA MISMATCH REPAIR PROTEIN MSH1, MITOCHONDRIAL"/>
    <property type="match status" value="1"/>
</dbReference>
<comment type="function">
    <text evidence="8 9">This protein is involved in the repair of mismatches in DNA. It is possible that it carries out the mismatch recognition step. This protein has a weak ATPase activity.</text>
</comment>
<dbReference type="HAMAP" id="MF_00096">
    <property type="entry name" value="MutS"/>
    <property type="match status" value="1"/>
</dbReference>
<evidence type="ECO:0000256" key="3">
    <source>
        <dbReference type="ARBA" id="ARBA00022741"/>
    </source>
</evidence>
<evidence type="ECO:0000313" key="13">
    <source>
        <dbReference type="Proteomes" id="UP000007472"/>
    </source>
</evidence>
<dbReference type="InterPro" id="IPR016151">
    <property type="entry name" value="DNA_mismatch_repair_MutS_N"/>
</dbReference>
<dbReference type="GO" id="GO:0005524">
    <property type="term" value="F:ATP binding"/>
    <property type="evidence" value="ECO:0007669"/>
    <property type="project" value="UniProtKB-UniRule"/>
</dbReference>
<dbReference type="Pfam" id="PF01624">
    <property type="entry name" value="MutS_I"/>
    <property type="match status" value="1"/>
</dbReference>
<dbReference type="AlphaFoldDB" id="A0A654KI40"/>
<comment type="similarity">
    <text evidence="1 9 10">Belongs to the DNA mismatch repair MutS family.</text>
</comment>
<dbReference type="InterPro" id="IPR036678">
    <property type="entry name" value="MutS_con_dom_sf"/>
</dbReference>
<dbReference type="InterPro" id="IPR036187">
    <property type="entry name" value="DNA_mismatch_repair_MutS_sf"/>
</dbReference>
<evidence type="ECO:0000313" key="12">
    <source>
        <dbReference type="EMBL" id="ADU92113.1"/>
    </source>
</evidence>
<dbReference type="SUPFAM" id="SSF53150">
    <property type="entry name" value="DNA repair protein MutS, domain II"/>
    <property type="match status" value="1"/>
</dbReference>
<dbReference type="Gene3D" id="3.40.50.300">
    <property type="entry name" value="P-loop containing nucleotide triphosphate hydrolases"/>
    <property type="match status" value="1"/>
</dbReference>
<keyword evidence="4 9" id="KW-0227">DNA damage</keyword>
<dbReference type="Pfam" id="PF05192">
    <property type="entry name" value="MutS_III"/>
    <property type="match status" value="1"/>
</dbReference>
<dbReference type="Pfam" id="PF05188">
    <property type="entry name" value="MutS_II"/>
    <property type="match status" value="1"/>
</dbReference>
<dbReference type="Pfam" id="PF00488">
    <property type="entry name" value="MutS_V"/>
    <property type="match status" value="1"/>
</dbReference>
<dbReference type="InterPro" id="IPR005748">
    <property type="entry name" value="DNA_mismatch_repair_MutS"/>
</dbReference>
<feature type="domain" description="DNA mismatch repair proteins mutS family" evidence="11">
    <location>
        <begin position="701"/>
        <end position="717"/>
    </location>
</feature>
<protein>
    <recommendedName>
        <fullName evidence="2 9">DNA mismatch repair protein MutS</fullName>
    </recommendedName>
</protein>
<dbReference type="PIRSF" id="PIRSF037677">
    <property type="entry name" value="DNA_mis_repair_Msh6"/>
    <property type="match status" value="1"/>
</dbReference>